<dbReference type="HOGENOM" id="CLU_2084801_0_0_1"/>
<name>W7HL70_9PEZI</name>
<feature type="transmembrane region" description="Helical" evidence="1">
    <location>
        <begin position="79"/>
        <end position="110"/>
    </location>
</feature>
<keyword evidence="1" id="KW-1133">Transmembrane helix</keyword>
<dbReference type="AlphaFoldDB" id="W7HL70"/>
<proteinExistence type="predicted"/>
<evidence type="ECO:0000313" key="2">
    <source>
        <dbReference type="EMBL" id="EWC43794.1"/>
    </source>
</evidence>
<dbReference type="Proteomes" id="UP000024837">
    <property type="component" value="Unassembled WGS sequence"/>
</dbReference>
<evidence type="ECO:0000256" key="1">
    <source>
        <dbReference type="SAM" id="Phobius"/>
    </source>
</evidence>
<keyword evidence="1" id="KW-0472">Membrane</keyword>
<evidence type="ECO:0000313" key="3">
    <source>
        <dbReference type="Proteomes" id="UP000024837"/>
    </source>
</evidence>
<keyword evidence="3" id="KW-1185">Reference proteome</keyword>
<reference evidence="2 3" key="1">
    <citation type="submission" date="2013-05" db="EMBL/GenBank/DDBJ databases">
        <title>Drechslerella stenobrocha genome reveals carnivorous origination and mechanical trapping mechanism of predatory fungi.</title>
        <authorList>
            <person name="Liu X."/>
            <person name="Zhang W."/>
            <person name="Liu K."/>
        </authorList>
    </citation>
    <scope>NUCLEOTIDE SEQUENCE [LARGE SCALE GENOMIC DNA]</scope>
    <source>
        <strain evidence="2 3">248</strain>
    </source>
</reference>
<gene>
    <name evidence="2" type="ORF">DRE_07303</name>
</gene>
<protein>
    <submittedName>
        <fullName evidence="2">Uncharacterized protein</fullName>
    </submittedName>
</protein>
<keyword evidence="1" id="KW-0812">Transmembrane</keyword>
<dbReference type="EMBL" id="KI966451">
    <property type="protein sequence ID" value="EWC43794.1"/>
    <property type="molecule type" value="Genomic_DNA"/>
</dbReference>
<organism evidence="2 3">
    <name type="scientific">Drechslerella stenobrocha 248</name>
    <dbReference type="NCBI Taxonomy" id="1043628"/>
    <lineage>
        <taxon>Eukaryota</taxon>
        <taxon>Fungi</taxon>
        <taxon>Dikarya</taxon>
        <taxon>Ascomycota</taxon>
        <taxon>Pezizomycotina</taxon>
        <taxon>Orbiliomycetes</taxon>
        <taxon>Orbiliales</taxon>
        <taxon>Orbiliaceae</taxon>
        <taxon>Drechslerella</taxon>
    </lineage>
</organism>
<feature type="transmembrane region" description="Helical" evidence="1">
    <location>
        <begin position="12"/>
        <end position="31"/>
    </location>
</feature>
<accession>W7HL70</accession>
<sequence>MIDVEAERTTVMITVAFLLPLLIDALLTAMGPGQAVDTMNSVVGAVVVAAEEDMMSHQRGMTMTRDVDMVGMNTAGHPLAAAVVVHLLATTAAMTTIVVQGLAVVAEVVAADGIRIK</sequence>